<gene>
    <name evidence="15" type="ORF">K493DRAFT_329528</name>
</gene>
<evidence type="ECO:0000256" key="4">
    <source>
        <dbReference type="ARBA" id="ARBA00011527"/>
    </source>
</evidence>
<keyword evidence="10 14" id="KW-0539">Nucleus</keyword>
<dbReference type="Pfam" id="PF04722">
    <property type="entry name" value="Ssu72"/>
    <property type="match status" value="1"/>
</dbReference>
<dbReference type="Proteomes" id="UP000193498">
    <property type="component" value="Unassembled WGS sequence"/>
</dbReference>
<comment type="caution">
    <text evidence="15">The sequence shown here is derived from an EMBL/GenBank/DDBJ whole genome shotgun (WGS) entry which is preliminary data.</text>
</comment>
<comment type="catalytic activity">
    <reaction evidence="11 14">
        <text>O-phospho-L-seryl-[protein] + H2O = L-seryl-[protein] + phosphate</text>
        <dbReference type="Rhea" id="RHEA:20629"/>
        <dbReference type="Rhea" id="RHEA-COMP:9863"/>
        <dbReference type="Rhea" id="RHEA-COMP:11604"/>
        <dbReference type="ChEBI" id="CHEBI:15377"/>
        <dbReference type="ChEBI" id="CHEBI:29999"/>
        <dbReference type="ChEBI" id="CHEBI:43474"/>
        <dbReference type="ChEBI" id="CHEBI:83421"/>
        <dbReference type="EC" id="3.1.3.16"/>
    </reaction>
</comment>
<dbReference type="FunFam" id="3.40.50.2300:FF:000066">
    <property type="entry name" value="RNA polymerase II subunit A C-terminal domain phosphatase SSU72"/>
    <property type="match status" value="1"/>
</dbReference>
<evidence type="ECO:0000313" key="15">
    <source>
        <dbReference type="EMBL" id="ORX96872.1"/>
    </source>
</evidence>
<evidence type="ECO:0000256" key="14">
    <source>
        <dbReference type="RuleBase" id="RU369031"/>
    </source>
</evidence>
<evidence type="ECO:0000256" key="11">
    <source>
        <dbReference type="ARBA" id="ARBA00047761"/>
    </source>
</evidence>
<comment type="function">
    <text evidence="1 14">Processively dephosphorylates Ser-5 of the heptad repeats YSPTSPS in the C-terminal domain of the largest RNA polymerase II subunit (RPB1).</text>
</comment>
<evidence type="ECO:0000256" key="2">
    <source>
        <dbReference type="ARBA" id="ARBA00004123"/>
    </source>
</evidence>
<keyword evidence="7 14" id="KW-0507">mRNA processing</keyword>
<keyword evidence="8 14" id="KW-0378">Hydrolase</keyword>
<organism evidence="15 16">
    <name type="scientific">Basidiobolus meristosporus CBS 931.73</name>
    <dbReference type="NCBI Taxonomy" id="1314790"/>
    <lineage>
        <taxon>Eukaryota</taxon>
        <taxon>Fungi</taxon>
        <taxon>Fungi incertae sedis</taxon>
        <taxon>Zoopagomycota</taxon>
        <taxon>Entomophthoromycotina</taxon>
        <taxon>Basidiobolomycetes</taxon>
        <taxon>Basidiobolales</taxon>
        <taxon>Basidiobolaceae</taxon>
        <taxon>Basidiobolus</taxon>
    </lineage>
</organism>
<dbReference type="InParanoid" id="A0A1Y1YFT2"/>
<keyword evidence="16" id="KW-1185">Reference proteome</keyword>
<name>A0A1Y1YFT2_9FUNG</name>
<evidence type="ECO:0000256" key="12">
    <source>
        <dbReference type="ARBA" id="ARBA00048336"/>
    </source>
</evidence>
<dbReference type="EC" id="3.1.3.16" evidence="5 14"/>
<evidence type="ECO:0000256" key="5">
    <source>
        <dbReference type="ARBA" id="ARBA00013081"/>
    </source>
</evidence>
<dbReference type="InterPro" id="IPR006811">
    <property type="entry name" value="RNA_pol_II_suA"/>
</dbReference>
<reference evidence="15 16" key="1">
    <citation type="submission" date="2016-07" db="EMBL/GenBank/DDBJ databases">
        <title>Pervasive Adenine N6-methylation of Active Genes in Fungi.</title>
        <authorList>
            <consortium name="DOE Joint Genome Institute"/>
            <person name="Mondo S.J."/>
            <person name="Dannebaum R.O."/>
            <person name="Kuo R.C."/>
            <person name="Labutti K."/>
            <person name="Haridas S."/>
            <person name="Kuo A."/>
            <person name="Salamov A."/>
            <person name="Ahrendt S.R."/>
            <person name="Lipzen A."/>
            <person name="Sullivan W."/>
            <person name="Andreopoulos W.B."/>
            <person name="Clum A."/>
            <person name="Lindquist E."/>
            <person name="Daum C."/>
            <person name="Ramamoorthy G.K."/>
            <person name="Gryganskyi A."/>
            <person name="Culley D."/>
            <person name="Magnuson J.K."/>
            <person name="James T.Y."/>
            <person name="O'Malley M.A."/>
            <person name="Stajich J.E."/>
            <person name="Spatafora J.W."/>
            <person name="Visel A."/>
            <person name="Grigoriev I.V."/>
        </authorList>
    </citation>
    <scope>NUCLEOTIDE SEQUENCE [LARGE SCALE GENOMIC DNA]</scope>
    <source>
        <strain evidence="15 16">CBS 931.73</strain>
    </source>
</reference>
<comment type="similarity">
    <text evidence="3 14">Belongs to the SSU72 phosphatase family.</text>
</comment>
<evidence type="ECO:0000256" key="10">
    <source>
        <dbReference type="ARBA" id="ARBA00023242"/>
    </source>
</evidence>
<dbReference type="PANTHER" id="PTHR20383">
    <property type="entry name" value="RNA POLYMERASE II SUBUNIT A C-TERMINAL DOMAIN PHOSPHATASE"/>
    <property type="match status" value="1"/>
</dbReference>
<dbReference type="OrthoDB" id="57957at2759"/>
<dbReference type="AlphaFoldDB" id="A0A1Y1YFT2"/>
<evidence type="ECO:0000256" key="1">
    <source>
        <dbReference type="ARBA" id="ARBA00002497"/>
    </source>
</evidence>
<evidence type="ECO:0000256" key="13">
    <source>
        <dbReference type="ARBA" id="ARBA00056106"/>
    </source>
</evidence>
<dbReference type="GO" id="GO:0031124">
    <property type="term" value="P:mRNA 3'-end processing"/>
    <property type="evidence" value="ECO:0007669"/>
    <property type="project" value="UniProtKB-ARBA"/>
</dbReference>
<keyword evidence="9 14" id="KW-0904">Protein phosphatase</keyword>
<comment type="subcellular location">
    <subcellularLocation>
        <location evidence="2 14">Nucleus</location>
    </subcellularLocation>
</comment>
<comment type="function">
    <text evidence="13 14">Component of the cleavage and polyadenylation factor (CPF) complex, which plays a key role in polyadenylation-dependent pre-mRNA 3'-end formation and cooperates with cleavage factors including the CFIA complex and NAB4/CFIB. SSU72 is required for 3'-end formation of snoRNAs.</text>
</comment>
<dbReference type="GO" id="GO:0005847">
    <property type="term" value="C:mRNA cleavage and polyadenylation specificity factor complex"/>
    <property type="evidence" value="ECO:0007669"/>
    <property type="project" value="UniProtKB-ARBA"/>
</dbReference>
<evidence type="ECO:0000313" key="16">
    <source>
        <dbReference type="Proteomes" id="UP000193498"/>
    </source>
</evidence>
<dbReference type="STRING" id="1314790.A0A1Y1YFT2"/>
<proteinExistence type="inferred from homology"/>
<evidence type="ECO:0000256" key="7">
    <source>
        <dbReference type="ARBA" id="ARBA00022664"/>
    </source>
</evidence>
<comment type="subunit">
    <text evidence="4 14">Component of the cleavage and polyadenylation factor (CPF) complex.</text>
</comment>
<dbReference type="FunFam" id="3.40.50.2300:FF:000039">
    <property type="entry name" value="RNA polymerase II subunit A C-terminal domain phosphatase"/>
    <property type="match status" value="1"/>
</dbReference>
<dbReference type="GO" id="GO:0008420">
    <property type="term" value="F:RNA polymerase II CTD heptapeptide repeat phosphatase activity"/>
    <property type="evidence" value="ECO:0007669"/>
    <property type="project" value="UniProtKB-ARBA"/>
</dbReference>
<evidence type="ECO:0000256" key="8">
    <source>
        <dbReference type="ARBA" id="ARBA00022801"/>
    </source>
</evidence>
<comment type="catalytic activity">
    <reaction evidence="12 14">
        <text>O-phospho-L-threonyl-[protein] + H2O = L-threonyl-[protein] + phosphate</text>
        <dbReference type="Rhea" id="RHEA:47004"/>
        <dbReference type="Rhea" id="RHEA-COMP:11060"/>
        <dbReference type="Rhea" id="RHEA-COMP:11605"/>
        <dbReference type="ChEBI" id="CHEBI:15377"/>
        <dbReference type="ChEBI" id="CHEBI:30013"/>
        <dbReference type="ChEBI" id="CHEBI:43474"/>
        <dbReference type="ChEBI" id="CHEBI:61977"/>
        <dbReference type="EC" id="3.1.3.16"/>
    </reaction>
</comment>
<evidence type="ECO:0000256" key="3">
    <source>
        <dbReference type="ARBA" id="ARBA00008978"/>
    </source>
</evidence>
<accession>A0A1Y1YFT2</accession>
<dbReference type="EMBL" id="MCFE01000144">
    <property type="protein sequence ID" value="ORX96872.1"/>
    <property type="molecule type" value="Genomic_DNA"/>
</dbReference>
<evidence type="ECO:0000256" key="6">
    <source>
        <dbReference type="ARBA" id="ARBA00017215"/>
    </source>
</evidence>
<dbReference type="FunCoup" id="A0A1Y1YFT2">
    <property type="interactions" value="789"/>
</dbReference>
<dbReference type="Gene3D" id="3.40.50.2300">
    <property type="match status" value="2"/>
</dbReference>
<sequence>MTKFAVICASNQNRSMEAHHVLQKKGFNISSFGTGSAVRLPGSAIDKPNIYQFGTPYDTIYNELKGKDFNLYTQNGLLNMLDRNRKIKRAPERFQESKGTYDVIFTCEERCYDAVCEELAARGGRYNRPVHVINVEIKDNHEDAAIGGRWILQLATMIDQAKDFEEEMENILLSFSSKSPLHILHTIAFY</sequence>
<evidence type="ECO:0000256" key="9">
    <source>
        <dbReference type="ARBA" id="ARBA00022912"/>
    </source>
</evidence>
<protein>
    <recommendedName>
        <fullName evidence="6 14">RNA polymerase II subunit A C-terminal domain phosphatase SSU72</fullName>
        <shortName evidence="14">CTD phosphatase SSU72</shortName>
        <ecNumber evidence="5 14">3.1.3.16</ecNumber>
    </recommendedName>
</protein>